<dbReference type="SUPFAM" id="SSF48726">
    <property type="entry name" value="Immunoglobulin"/>
    <property type="match status" value="15"/>
</dbReference>
<feature type="compositionally biased region" description="Polar residues" evidence="6">
    <location>
        <begin position="2686"/>
        <end position="2700"/>
    </location>
</feature>
<evidence type="ECO:0000256" key="6">
    <source>
        <dbReference type="SAM" id="MobiDB-lite"/>
    </source>
</evidence>
<feature type="compositionally biased region" description="Basic and acidic residues" evidence="6">
    <location>
        <begin position="2861"/>
        <end position="2873"/>
    </location>
</feature>
<feature type="domain" description="Fibronectin type-III" evidence="8">
    <location>
        <begin position="5751"/>
        <end position="5844"/>
    </location>
</feature>
<feature type="compositionally biased region" description="Polar residues" evidence="6">
    <location>
        <begin position="1030"/>
        <end position="1043"/>
    </location>
</feature>
<dbReference type="PANTHER" id="PTHR13817:SF151">
    <property type="entry name" value="TITIN"/>
    <property type="match status" value="1"/>
</dbReference>
<protein>
    <submittedName>
        <fullName evidence="10">C2 domain-containing protein</fullName>
    </submittedName>
</protein>
<evidence type="ECO:0000256" key="4">
    <source>
        <dbReference type="ARBA" id="ARBA00023157"/>
    </source>
</evidence>
<feature type="region of interest" description="Disordered" evidence="6">
    <location>
        <begin position="2313"/>
        <end position="2492"/>
    </location>
</feature>
<dbReference type="Proteomes" id="UP000095282">
    <property type="component" value="Unplaced"/>
</dbReference>
<feature type="compositionally biased region" description="Basic and acidic residues" evidence="6">
    <location>
        <begin position="1636"/>
        <end position="1676"/>
    </location>
</feature>
<feature type="compositionally biased region" description="Basic and acidic residues" evidence="6">
    <location>
        <begin position="2775"/>
        <end position="2784"/>
    </location>
</feature>
<dbReference type="InterPro" id="IPR003599">
    <property type="entry name" value="Ig_sub"/>
</dbReference>
<feature type="domain" description="Fibronectin type-III" evidence="8">
    <location>
        <begin position="4597"/>
        <end position="4692"/>
    </location>
</feature>
<feature type="compositionally biased region" description="Basic residues" evidence="6">
    <location>
        <begin position="3425"/>
        <end position="3435"/>
    </location>
</feature>
<evidence type="ECO:0000313" key="10">
    <source>
        <dbReference type="WBParaSite" id="Csp11.Scaffold7.g18.t3"/>
    </source>
</evidence>
<feature type="compositionally biased region" description="Basic and acidic residues" evidence="6">
    <location>
        <begin position="3952"/>
        <end position="3983"/>
    </location>
</feature>
<feature type="compositionally biased region" description="Polar residues" evidence="6">
    <location>
        <begin position="2396"/>
        <end position="2412"/>
    </location>
</feature>
<dbReference type="FunFam" id="2.60.40.10:FF:002661">
    <property type="entry name" value="Titin homolog"/>
    <property type="match status" value="1"/>
</dbReference>
<dbReference type="Pfam" id="PF07679">
    <property type="entry name" value="I-set"/>
    <property type="match status" value="12"/>
</dbReference>
<feature type="compositionally biased region" description="Polar residues" evidence="6">
    <location>
        <begin position="2928"/>
        <end position="2942"/>
    </location>
</feature>
<feature type="compositionally biased region" description="Basic and acidic residues" evidence="6">
    <location>
        <begin position="4071"/>
        <end position="4090"/>
    </location>
</feature>
<feature type="compositionally biased region" description="Polar residues" evidence="6">
    <location>
        <begin position="2110"/>
        <end position="2122"/>
    </location>
</feature>
<feature type="compositionally biased region" description="Basic and acidic residues" evidence="6">
    <location>
        <begin position="2466"/>
        <end position="2476"/>
    </location>
</feature>
<keyword evidence="9" id="KW-1185">Reference proteome</keyword>
<feature type="domain" description="Fibronectin type-III" evidence="8">
    <location>
        <begin position="1526"/>
        <end position="1618"/>
    </location>
</feature>
<feature type="region of interest" description="Disordered" evidence="6">
    <location>
        <begin position="1"/>
        <end position="387"/>
    </location>
</feature>
<dbReference type="PANTHER" id="PTHR13817">
    <property type="entry name" value="TITIN"/>
    <property type="match status" value="1"/>
</dbReference>
<dbReference type="FunFam" id="2.60.40.10:FF:002533">
    <property type="entry name" value="Titin homolog"/>
    <property type="match status" value="1"/>
</dbReference>
<accession>A0A1I7V4M0</accession>
<feature type="compositionally biased region" description="Basic residues" evidence="6">
    <location>
        <begin position="1260"/>
        <end position="1269"/>
    </location>
</feature>
<feature type="region of interest" description="Disordered" evidence="6">
    <location>
        <begin position="1604"/>
        <end position="1955"/>
    </location>
</feature>
<feature type="compositionally biased region" description="Polar residues" evidence="6">
    <location>
        <begin position="2265"/>
        <end position="2278"/>
    </location>
</feature>
<feature type="compositionally biased region" description="Basic and acidic residues" evidence="6">
    <location>
        <begin position="2237"/>
        <end position="2264"/>
    </location>
</feature>
<feature type="compositionally biased region" description="Basic and acidic residues" evidence="6">
    <location>
        <begin position="2091"/>
        <end position="2109"/>
    </location>
</feature>
<feature type="region of interest" description="Disordered" evidence="6">
    <location>
        <begin position="2504"/>
        <end position="2740"/>
    </location>
</feature>
<feature type="compositionally biased region" description="Basic and acidic residues" evidence="6">
    <location>
        <begin position="2602"/>
        <end position="2613"/>
    </location>
</feature>
<comment type="subcellular location">
    <subcellularLocation>
        <location evidence="1">Cytoplasm</location>
    </subcellularLocation>
</comment>
<feature type="domain" description="Ig-like" evidence="7">
    <location>
        <begin position="4897"/>
        <end position="4971"/>
    </location>
</feature>
<feature type="compositionally biased region" description="Polar residues" evidence="6">
    <location>
        <begin position="1678"/>
        <end position="1701"/>
    </location>
</feature>
<feature type="compositionally biased region" description="Basic and acidic residues" evidence="6">
    <location>
        <begin position="4015"/>
        <end position="4024"/>
    </location>
</feature>
<feature type="compositionally biased region" description="Basic residues" evidence="6">
    <location>
        <begin position="979"/>
        <end position="988"/>
    </location>
</feature>
<dbReference type="GO" id="GO:0045214">
    <property type="term" value="P:sarcomere organization"/>
    <property type="evidence" value="ECO:0007669"/>
    <property type="project" value="TreeGrafter"/>
</dbReference>
<feature type="region of interest" description="Disordered" evidence="6">
    <location>
        <begin position="3396"/>
        <end position="4121"/>
    </location>
</feature>
<dbReference type="STRING" id="1561998.A0A1I7V4M0"/>
<feature type="compositionally biased region" description="Basic residues" evidence="6">
    <location>
        <begin position="488"/>
        <end position="503"/>
    </location>
</feature>
<dbReference type="InterPro" id="IPR003598">
    <property type="entry name" value="Ig_sub2"/>
</dbReference>
<dbReference type="SMART" id="SM00060">
    <property type="entry name" value="FN3"/>
    <property type="match status" value="9"/>
</dbReference>
<feature type="domain" description="Ig-like" evidence="7">
    <location>
        <begin position="4210"/>
        <end position="4284"/>
    </location>
</feature>
<feature type="domain" description="Fibronectin type-III" evidence="8">
    <location>
        <begin position="5633"/>
        <end position="5725"/>
    </location>
</feature>
<feature type="compositionally biased region" description="Basic and acidic residues" evidence="6">
    <location>
        <begin position="3436"/>
        <end position="3464"/>
    </location>
</feature>
<feature type="compositionally biased region" description="Basic and acidic residues" evidence="6">
    <location>
        <begin position="2191"/>
        <end position="2214"/>
    </location>
</feature>
<keyword evidence="4" id="KW-1015">Disulfide bond</keyword>
<feature type="region of interest" description="Disordered" evidence="6">
    <location>
        <begin position="975"/>
        <end position="999"/>
    </location>
</feature>
<feature type="compositionally biased region" description="Basic and acidic residues" evidence="6">
    <location>
        <begin position="2628"/>
        <end position="2654"/>
    </location>
</feature>
<feature type="compositionally biased region" description="Basic and acidic residues" evidence="6">
    <location>
        <begin position="2039"/>
        <end position="2059"/>
    </location>
</feature>
<feature type="region of interest" description="Disordered" evidence="6">
    <location>
        <begin position="5728"/>
        <end position="5753"/>
    </location>
</feature>
<evidence type="ECO:0000313" key="9">
    <source>
        <dbReference type="Proteomes" id="UP000095282"/>
    </source>
</evidence>
<feature type="region of interest" description="Disordered" evidence="6">
    <location>
        <begin position="1301"/>
        <end position="1340"/>
    </location>
</feature>
<feature type="compositionally biased region" description="Polar residues" evidence="6">
    <location>
        <begin position="5366"/>
        <end position="5379"/>
    </location>
</feature>
<feature type="compositionally biased region" description="Basic and acidic residues" evidence="6">
    <location>
        <begin position="504"/>
        <end position="513"/>
    </location>
</feature>
<proteinExistence type="predicted"/>
<feature type="compositionally biased region" description="Polar residues" evidence="6">
    <location>
        <begin position="3939"/>
        <end position="3951"/>
    </location>
</feature>
<dbReference type="PROSITE" id="PS50835">
    <property type="entry name" value="IG_LIKE"/>
    <property type="match status" value="8"/>
</dbReference>
<reference evidence="10" key="1">
    <citation type="submission" date="2016-11" db="UniProtKB">
        <authorList>
            <consortium name="WormBaseParasite"/>
        </authorList>
    </citation>
    <scope>IDENTIFICATION</scope>
</reference>
<feature type="compositionally biased region" description="Polar residues" evidence="6">
    <location>
        <begin position="1301"/>
        <end position="1315"/>
    </location>
</feature>
<dbReference type="SMART" id="SM00409">
    <property type="entry name" value="IG"/>
    <property type="match status" value="14"/>
</dbReference>
<feature type="compositionally biased region" description="Acidic residues" evidence="6">
    <location>
        <begin position="1727"/>
        <end position="1744"/>
    </location>
</feature>
<dbReference type="FunFam" id="2.60.40.10:FF:002519">
    <property type="entry name" value="Titin homolog"/>
    <property type="match status" value="1"/>
</dbReference>
<feature type="compositionally biased region" description="Basic and acidic residues" evidence="6">
    <location>
        <begin position="2418"/>
        <end position="2439"/>
    </location>
</feature>
<name>A0A1I7V4M0_9PELO</name>
<feature type="compositionally biased region" description="Basic and acidic residues" evidence="6">
    <location>
        <begin position="1852"/>
        <end position="1868"/>
    </location>
</feature>
<feature type="compositionally biased region" description="Polar residues" evidence="6">
    <location>
        <begin position="2897"/>
        <end position="2913"/>
    </location>
</feature>
<evidence type="ECO:0000256" key="2">
    <source>
        <dbReference type="ARBA" id="ARBA00022490"/>
    </source>
</evidence>
<dbReference type="FunFam" id="2.60.40.10:FF:002361">
    <property type="entry name" value="Titin homolog"/>
    <property type="match status" value="1"/>
</dbReference>
<dbReference type="SUPFAM" id="SSF49265">
    <property type="entry name" value="Fibronectin type III"/>
    <property type="match status" value="5"/>
</dbReference>
<dbReference type="FunFam" id="2.60.40.10:FF:000211">
    <property type="entry name" value="Obscurin-like protein 1"/>
    <property type="match status" value="1"/>
</dbReference>
<dbReference type="CDD" id="cd00063">
    <property type="entry name" value="FN3"/>
    <property type="match status" value="9"/>
</dbReference>
<evidence type="ECO:0000259" key="8">
    <source>
        <dbReference type="PROSITE" id="PS50853"/>
    </source>
</evidence>
<evidence type="ECO:0000256" key="3">
    <source>
        <dbReference type="ARBA" id="ARBA00022737"/>
    </source>
</evidence>
<dbReference type="FunFam" id="2.60.40.10:FF:002282">
    <property type="entry name" value="Titin homolog"/>
    <property type="match status" value="1"/>
</dbReference>
<dbReference type="InterPro" id="IPR007110">
    <property type="entry name" value="Ig-like_dom"/>
</dbReference>
<feature type="domain" description="Fibronectin type-III" evidence="8">
    <location>
        <begin position="5070"/>
        <end position="5164"/>
    </location>
</feature>
<dbReference type="InterPro" id="IPR013783">
    <property type="entry name" value="Ig-like_fold"/>
</dbReference>
<dbReference type="WBParaSite" id="Csp11.Scaffold7.g18.t3">
    <property type="protein sequence ID" value="Csp11.Scaffold7.g18.t3"/>
    <property type="gene ID" value="Csp11.Scaffold7.g18"/>
</dbReference>
<dbReference type="FunFam" id="2.60.40.10:FF:002550">
    <property type="entry name" value="Titin homolog"/>
    <property type="match status" value="1"/>
</dbReference>
<keyword evidence="2" id="KW-0963">Cytoplasm</keyword>
<feature type="compositionally biased region" description="Basic and acidic residues" evidence="6">
    <location>
        <begin position="5380"/>
        <end position="5427"/>
    </location>
</feature>
<dbReference type="FunFam" id="2.60.40.10:FF:002446">
    <property type="entry name" value="Titin homolog"/>
    <property type="match status" value="1"/>
</dbReference>
<feature type="domain" description="Fibronectin type-III" evidence="8">
    <location>
        <begin position="4500"/>
        <end position="4595"/>
    </location>
</feature>
<dbReference type="SMART" id="SM00408">
    <property type="entry name" value="IGc2"/>
    <property type="match status" value="10"/>
</dbReference>
<feature type="compositionally biased region" description="Polar residues" evidence="6">
    <location>
        <begin position="2071"/>
        <end position="2086"/>
    </location>
</feature>
<dbReference type="FunFam" id="2.60.40.10:FF:000107">
    <property type="entry name" value="Myosin, light chain kinase a"/>
    <property type="match status" value="1"/>
</dbReference>
<dbReference type="GO" id="GO:0031430">
    <property type="term" value="C:M band"/>
    <property type="evidence" value="ECO:0007669"/>
    <property type="project" value="TreeGrafter"/>
</dbReference>
<evidence type="ECO:0000259" key="7">
    <source>
        <dbReference type="PROSITE" id="PS50835"/>
    </source>
</evidence>
<evidence type="ECO:0000256" key="5">
    <source>
        <dbReference type="ARBA" id="ARBA00023319"/>
    </source>
</evidence>
<feature type="region of interest" description="Disordered" evidence="6">
    <location>
        <begin position="3255"/>
        <end position="3284"/>
    </location>
</feature>
<feature type="compositionally biased region" description="Basic and acidic residues" evidence="6">
    <location>
        <begin position="2540"/>
        <end position="2569"/>
    </location>
</feature>
<feature type="domain" description="Ig-like" evidence="7">
    <location>
        <begin position="4794"/>
        <end position="4878"/>
    </location>
</feature>
<feature type="compositionally biased region" description="Basic and acidic residues" evidence="6">
    <location>
        <begin position="3616"/>
        <end position="3914"/>
    </location>
</feature>
<sequence length="5977" mass="662868">ALAVQQAKTKKEAEDKAKVEAEAKAKKDAEAKTKKDAEAKTKKEAEDKAKVEAEAKAKKDAETKTKKEAEDKAKVEAEAKAKKDAEAKTKKEAEDKAKVEAEAKAKKDAEAKTKKEAEDKTKKEAEDKAKVEAEAKAKKDAEAKTKKEAEDKAKVEAEAKAKKDAEAKTKKEAEDKAKVEAEAKAKKDAEAKTKKEAEDKAKVEAEAKAKKDAEAKTKKEAEDKAKVEAEAKAKKDAEAKTKKEAEDKAKLEAGAKTKKEAEDKTKKEAEDKAKVEAEAKAKKDAEAKTKKEAEDKTKKEAEAKTKKEAEDKAKVEAEAKAKKDAEAKTKKEAEDKAKVEAEAKAKKDAEAKTKKEAEDKAKVEAEAKTKKDAEDKVKVEAEAEAKKSDADYVALVEVTSIFKCREQSVIVTRNIPPFDRCSLSTEEPYTLEVSCSAAFVKQRTDKIGIGIIWSGTSKKDKKRPDKLDDNCVLTDVTDGLSLLSPPPKSKKPMKKKKKHHKKEKIAVKETDQDEKISHLKPEISGMERKRSNSGSSDIFVDVDIEAGEESIHTDALVDLNFYDYDQMELSIFEDYDSDEDSASIDCDVSLSNFDADDGINVFPSDEDNQEVEQKVMIPKKKDGDSISNIEKDEEKETAVVNYGSIEETVSFSIGVSQSIIEHPKSQAIEKMDSEVVLKCRTSMPISDAKWFCNGMTLLSDEQISFETSGNETIFRLSKFLPQNKGNYHVLIDGSIGSQPAVLSGPVPPVILNKLTKPITHQAGKSFTYKFSFVGAPAPRLRVLLNNEPVMFDVKYEIYENIASLYIPNMTKRDSGEYTVVLENKYGKDESDLHISMVDTPLKPRRAQLVSLTDTSATIKWLSPHTGETDILHYIVQRRSTESRRWRNVGHVQDKTFTALELVPNEFYAFRIVAVNSFGEGAPSEIVEVNTLDYDQEESYDFIGEEEVSAKIQTSEMAIEPEIVTEVTIESEEITTQEKKKVKKTKKSRKTNEEEKTEQVALLDTTPLEISSSNEIDTEAIISIVEDLSQLSQDSSMPTDTVSIEATAEKTETSETKTEETGVHHMEEVVAKIEKDTDATKDAEAKTKKEADDKAKVEAEAKAKKDAEAKTKKDAEAKAKKDADDKAKAETEAKTKKDAEAKAKKEADDKAKAETEAKAKKDAEAKTKKEADDKAKAEAEAKAKKEADDKAKAETEAKAKKEAEAKTKKDADDKAKAETEAKANKEADDKAKAETEAKAKKEADDKAKAETEAKTPETKSKAKKKVIKKKSSVTTDDAVQFDVISDGSQIDLDSDISLSLNTVSESEDSSTASTIKLQKESDESGIDSRMGQASESEDSPFICQPISSTVTEMFGEATFSIKFSRKPIYVKWMRDDREIRIAYGKTSVETTDESSVLVIKNVEGKDVGNIYAVFDNEYKSAVARLDLRVPCKIKLESKPIPSEIVAGKNLDLSLKIAGYPIPTQIDLLHNNENLRVRADVTDFDDSISIRMKRLKLEDSGEIKIIVNNDSSQDEMKIPIRVIDVTSKPNSLRTENIERERISLRWDVPSSLNGSEVTEYSVERKSVEGGRWRHACTVTDTRAVVDGLFSATEYVFRVIAVNGAGQSCPSDTVEAKTASEEEIDEITSNPPIEQIEEPVNKKAEKQKESEGNKKRDRKESEDKDGSDIGKSEKRKEDFDSATTSKQTEESTQLNSTFSSPEQHGQTEKQVRKGTRKSLTRSLNIKESDIDADVVEIEYDGESDDIPNDPTTTAGSYTFDKIEEEPGKVSGDMKLSDKDSDQMEIYGLNKKMLKKGETESVSMDSSKKEETEMSIQDVNRIMKKKEQNESTETGKTEKDQSGMSIQEVNKSLKKKQQEESVSGRKSQKSEEKESDEMTIQDLTKKMKKKKISSNAEKNMEVNESDRDELSVRNIKSNLLKEEENDESTHTIVEQNEKGSDSLSLRSMKTKLSKKGDHDDIELKLKEGEEESDSFTLQDLYEELKAKEQAEGAVGTSNDDKNDEKTSMEVKKKYSMVMKDVNKKLARQDAEEIQSGKLIPTANEEKTALEVTEKTKKLKKNEAQENVEFGAKQLGSESATDSFAESTLQSKKAKKGDSERSESNVDMKNRDETALSTTSVDNNLEKSGSGEENETEHLVALKNKEKTSLAMRKKRVSFDSSTKSESIEDVIPEKNKESDQMNITGIKKKMSQKPVEAEVQKNESPEVKEKTSFEERTLKARKKSRKDQKEDVEASIQIQSTDKDVLSITDKNETLRRPDSSGKQEKSIRTPQKSKVTTSFAEQSLTSELDRLMADEEMAELMFAEDEKTSDSLNVVGKNKKFRKNEESRADEISMKEKSEIKEKDSLATTEKSEELKKTGKDDDEKAFKTIGETGEASVSYEEKTKNIRRGKKGEKGSESEVNIGQKTNEETQYAEISTGDEVSKKEESDGTSKSQIDSKDSENVEGSGYSEISKNRKFKRTEQIGETEASIKDSEKKQQDSLSVSDVNPELRRSGVEISAFGQIDLTVEKEKGSDSLSIANKDGSFGKGYDSGEASATVEQQGEEKISKKLKDSRPKKSNRGKVEADINLENKEDEESVEKRLGESEQKEEEVYSESNLNSSKRKLPDSASVEHDASGMLKESSEFSMTESEARLKNRDEEERTDISLTKSNEKDSYSEQELNVKKKKKQKSGTEKTIGVSEEKDFLNVLSSNANLSKASQNEEISDGPPEKLRDSTSLSQSTNKHELRKPEEDAAVSDSIDQKTADSLAVIDSDAALNQKESDEHSMINLVQDAEKAENKYAESRKKTTLKKKGEKQQTSDTLSANDGRHDTTSLSVADSGVSFDKSTENELAASGDAPSVVSVSVQEKIGKDAKTNLISSFEKPDEESKTLKKLSEKKKKTEKTSFAEKNAGFDLSSKADQNDGSVESSLQNTQDSDSLSLRDTDLSFTKPSTSSEVSQNNVPQRELTLRICQAETVDWSDDSEQEEGTSSTAPGEVKKKKKFIISAISQDGEFSDAESITFDENGVRVEKRKRTKRDPKEYMGELSMRIPAFAKKMQYIGCIEGDVVIFTIKVVSDEVPLIRMYRNDFPVANFDKMAFEGFTRGSEHSFNVTINDIRKIDGGKLVFEAKNDYGVDKCTILLDVRDSGSFIDDYSETHRSAEIKEPVGDVQVKEGETATLTGKVDGFPLPELIWIKNGKEIDMMVPSTKYQLDYHSDGEFEARIANCTFDDDDDYSLLVENLAGVDSCNFQVFVDCKEYPDDEHFNRRRRLQRGRRVIEASSDSELDDAKKRRKRRTKRVVERRNPNAPRLTQLIPPRFDKILSDHDAIVGENVVMMVETLGEPEPQVRFYRDGKLINDGGSGEKVEVRHEDEMRKHWLILKDICKDEEAEYACQAINVAGEAWCFSDVVVHLSEESRDEDKSIDLDMKTVVPEEKSEAEDDQTKQKTKKKVIKKKERSESQKLVSEKESEEAVKASESDKKTEIGSEVSTVEAEKTTKLKSEVKKKSNENEKTGKDSTTEIASQKKTEDEKEASDKKKKPEDGTTAKKLAEKKVAKPKKEATGKSTEEAKKTTEEKKEASQPSSSKENEISSRFGDPSTMHSETNITTTIRGREGSADAKTPLVEPLSASVSMKVESAKEKAEFSFKRRSETPDDKARKKEGLPPTKKSEKKDEVQEHIDKTSTKSEMKKTEDKESVQANEKTKEDADRKALGKAEDKSKAETEAKAKKEADDKDKVETEAKAKKEAEDKAKKDAEAKTKKEAEDKAKADTEAKAKKNVEAKTRKEAEDKAKVEAEANAKKDADDKAKAETEAKAKKEAEDKAKADTEAKAKKDAEAKAKKDAEAKTKKEADDKAKADTEAKAKKDAEAKAKKDDEAKTKKEADDKAKADIEAKAKKDAEAKVKKDAEAKTKKEADDKAKVEAQSKEKKTEKSESSLSVQSTPDESADFTLNKEKPIQKSDQTPDESTSATIKRDTKSDDIEKEQKIDDEKRTTDGKPPKPEETSDALPKKRVIKKKTQKSDSVASEASLADVSKISDDLEEKPKKKVLKKKTEKADSAISEASSVDTVKPDSLQIAEKPETITTDSAVESEPKEERKKDSEKQNEESVTRRKSSAIFSDDEQSISSKTSSEGRRRRRRTGFASTFTSETLALRGDNVEIEVELVEEDDKVTWKINGKDADLNSRCHEMSHTFFRTLIIDQVELNDSGMEITAICGTESHTTILKVEELPVDFVKLLPRKTSGKEGQEVTISVTLNHPIDISKVVWLKNGKPLEINKDYSIDTVGCSVSLTLRRAKYEDSGKYTVVCDGIDCSTHLSIQGKPVLKNVTEQKPVILVDKDDQFSIHVPYESNPEATFSMSVDGKELEFDGRSRIDVVDDGLKLTRRGVSKDDAGEYEVKLKNEFGEVSQKFDVKVNDTPSAPGDVSVVKAESDCLHIEWTAPTEVNGAEVTSYVIEKKESGRRKFHKVASVNGKKTSHIVDDLEIETPYIIRIAAVNKFGTGEFIETKPVQTGSPFQVPTVESPPIIDNVTSTSCSLSWPKPIEDGGSPVYGYDVYKRENGGEWQKMNGDELVFTESFNVRALSSGKEYEFKVEACNEAGLRSNSNVVSKKLTVEGLVPETILDVPIVRVLDNDKVEVTWDSDGEKEFVVQYKSDGSSIWASVDVGEPTGAEAKCVIDGLREGIPYVFRVAARNQHGTGEYSEPTIPIVVLADDAPRVLKAIKPVKIPKKCELRLECHAAGHPAPEYIWYKDGKEIIPMDENTEIVNEGSMSALIIHEISSQDVGLYKVLVENIHGTAESEAEVSISDVRAHFNSSFSELTEIEEGHDIELTCEVSDEEAVVNWYKDGKKLVASDRVQFYAMARKRTLRIKGSTDADSGVYKCETTDGRSRAEGEVIVNEQEAHILVGPQDAIVKTFGETMVLFCETSKPVRKVKWFKNGVEIWPQMNKAIMDTDGKRATLEIKNFDKHDIGSYTASVSDKEASAPAKLVFEVAPNLIIPEEIRDGVTVHAGNEFDFTVEFSGFPAPSIHMTNNGTPLKAIATITEYDDSVSVRMKNVTLDNSGIVRVIAESPLGQCIKEIPLKIIDKPSEPLDLQFKDVTEDSVFLSWQPPVETNGAPITGYVVERKGVDNNRWRPCGHVKPTKLTFVAEDLFCNQVYGFRILAVNEVGESEPCETVDVLTLESSEPVSESSEFFIPKIAILTTPQVSVAVDGTKITLRWEECPETSLYKIERKKIGESEWLEIANTDRNKFKDRSVTESGEYIYQVTATGIHAVSSPSEETEPVKISIPGSELLEVGREEKKDISESETNKTSEQVEAEITSEQKTDSEQTSSEVPNVATEEKKPKKVVKKKVAENKGEETLQEVKEKLKKGKAVEKVQDESRRGSLQTSDAESVTTTSEKKTDGESVKTSEKKTEEKSAKSVKSDSEKTEEEITKTAKEEESSTEKKKKVVKKIAKKGLVKAEKSKVELIAGKSGEISAQIAETGVSVEWKKDGKSLDTSYTVTNNGGISTVKIPTVDVNASGNFTCKVKSSEGDEEEVSIAVTVKLPEVPKVEAEQSVVEVKVGDSAKLSAKISEPSSSVNWTKDDKPIKEDGNLKAQVSADGTAQLTISKTDAGHAGIYKLNVENDAGKGKVEIALRIKGAAKGAPGIPTGPLIFDDVTESSAEFSWKEPENNGGCEITGYNIERKESKNKGWKQCGKTKELKFKVDGLESETGYDVKVSAINTMGTGVALEGKLTTLKKKEVEKKQEKSEKEEKSSEDKAVSDLKPIGKPELTSSTATSIALKWASDNNDVTYTVQMKEANSKRPWSVAVKEISECCATIAQLKEGTSYLFRIIAQNKSGQTVTSDQSEAIECKDTTESKKPSFTSAPADLTAIKNTKSKITAEFTGHPAPEVHWFKNKKEIFSGKRQWIETASGVTSLTIGEMREDDEGEYKIVVKNTIGSVDHSCKLTMDQLPEINRVDRYASTLVFDKGETVKLRLSFSACSMFSYENE</sequence>
<feature type="domain" description="Ig-like" evidence="7">
    <location>
        <begin position="5847"/>
        <end position="5935"/>
    </location>
</feature>
<feature type="compositionally biased region" description="Basic and acidic residues" evidence="6">
    <location>
        <begin position="1894"/>
        <end position="1907"/>
    </location>
</feature>
<feature type="domain" description="Fibronectin type-III" evidence="8">
    <location>
        <begin position="4400"/>
        <end position="4494"/>
    </location>
</feature>
<feature type="compositionally biased region" description="Basic and acidic residues" evidence="6">
    <location>
        <begin position="3472"/>
        <end position="3559"/>
    </location>
</feature>
<organism evidence="9 10">
    <name type="scientific">Caenorhabditis tropicalis</name>
    <dbReference type="NCBI Taxonomy" id="1561998"/>
    <lineage>
        <taxon>Eukaryota</taxon>
        <taxon>Metazoa</taxon>
        <taxon>Ecdysozoa</taxon>
        <taxon>Nematoda</taxon>
        <taxon>Chromadorea</taxon>
        <taxon>Rhabditida</taxon>
        <taxon>Rhabditina</taxon>
        <taxon>Rhabditomorpha</taxon>
        <taxon>Rhabditoidea</taxon>
        <taxon>Rhabditidae</taxon>
        <taxon>Peloderinae</taxon>
        <taxon>Caenorhabditis</taxon>
    </lineage>
</organism>
<feature type="domain" description="Ig-like" evidence="7">
    <location>
        <begin position="5439"/>
        <end position="5524"/>
    </location>
</feature>
<dbReference type="CDD" id="cd00096">
    <property type="entry name" value="Ig"/>
    <property type="match status" value="1"/>
</dbReference>
<feature type="compositionally biased region" description="Basic and acidic residues" evidence="6">
    <location>
        <begin position="1821"/>
        <end position="1837"/>
    </location>
</feature>
<feature type="region of interest" description="Disordered" evidence="6">
    <location>
        <begin position="2775"/>
        <end position="2820"/>
    </location>
</feature>
<keyword evidence="3" id="KW-0677">Repeat</keyword>
<dbReference type="InterPro" id="IPR036179">
    <property type="entry name" value="Ig-like_dom_sf"/>
</dbReference>
<dbReference type="Pfam" id="PF00041">
    <property type="entry name" value="fn3"/>
    <property type="match status" value="8"/>
</dbReference>
<feature type="domain" description="Ig-like" evidence="7">
    <location>
        <begin position="4695"/>
        <end position="4784"/>
    </location>
</feature>
<feature type="region of interest" description="Disordered" evidence="6">
    <location>
        <begin position="1030"/>
        <end position="1269"/>
    </location>
</feature>
<dbReference type="InterPro" id="IPR036116">
    <property type="entry name" value="FN3_sf"/>
</dbReference>
<dbReference type="Gene3D" id="2.60.40.10">
    <property type="entry name" value="Immunoglobulins"/>
    <property type="match status" value="26"/>
</dbReference>
<feature type="domain" description="Fibronectin type-III" evidence="8">
    <location>
        <begin position="842"/>
        <end position="933"/>
    </location>
</feature>
<feature type="compositionally biased region" description="Basic and acidic residues" evidence="6">
    <location>
        <begin position="2721"/>
        <end position="2730"/>
    </location>
</feature>
<dbReference type="PROSITE" id="PS50853">
    <property type="entry name" value="FN3"/>
    <property type="match status" value="8"/>
</dbReference>
<feature type="domain" description="Ig-like" evidence="7">
    <location>
        <begin position="5533"/>
        <end position="5621"/>
    </location>
</feature>
<feature type="compositionally biased region" description="Polar residues" evidence="6">
    <location>
        <begin position="3579"/>
        <end position="3590"/>
    </location>
</feature>
<feature type="region of interest" description="Disordered" evidence="6">
    <location>
        <begin position="2022"/>
        <end position="2278"/>
    </location>
</feature>
<keyword evidence="5" id="KW-0393">Immunoglobulin domain</keyword>
<dbReference type="InterPro" id="IPR003961">
    <property type="entry name" value="FN3_dom"/>
</dbReference>
<feature type="domain" description="Ig-like" evidence="7">
    <location>
        <begin position="3288"/>
        <end position="3404"/>
    </location>
</feature>
<evidence type="ECO:0000256" key="1">
    <source>
        <dbReference type="ARBA" id="ARBA00004496"/>
    </source>
</evidence>
<feature type="compositionally biased region" description="Basic and acidic residues" evidence="6">
    <location>
        <begin position="5333"/>
        <end position="5365"/>
    </location>
</feature>
<dbReference type="InterPro" id="IPR050964">
    <property type="entry name" value="Striated_Muscle_Regulatory"/>
</dbReference>
<feature type="region of interest" description="Disordered" evidence="6">
    <location>
        <begin position="1982"/>
        <end position="2005"/>
    </location>
</feature>
<feature type="compositionally biased region" description="Basic and acidic residues" evidence="6">
    <location>
        <begin position="1994"/>
        <end position="2005"/>
    </location>
</feature>
<feature type="compositionally biased region" description="Basic and acidic residues" evidence="6">
    <location>
        <begin position="1046"/>
        <end position="1259"/>
    </location>
</feature>
<feature type="compositionally biased region" description="Basic and acidic residues" evidence="6">
    <location>
        <begin position="2131"/>
        <end position="2143"/>
    </location>
</feature>
<feature type="region of interest" description="Disordered" evidence="6">
    <location>
        <begin position="2852"/>
        <end position="2946"/>
    </location>
</feature>
<feature type="compositionally biased region" description="Basic and acidic residues" evidence="6">
    <location>
        <begin position="9"/>
        <end position="387"/>
    </location>
</feature>
<feature type="compositionally biased region" description="Basic and acidic residues" evidence="6">
    <location>
        <begin position="5276"/>
        <end position="5292"/>
    </location>
</feature>
<feature type="compositionally biased region" description="Basic and acidic residues" evidence="6">
    <location>
        <begin position="2320"/>
        <end position="2364"/>
    </location>
</feature>
<feature type="compositionally biased region" description="Basic and acidic residues" evidence="6">
    <location>
        <begin position="3396"/>
        <end position="3415"/>
    </location>
</feature>
<feature type="region of interest" description="Disordered" evidence="6">
    <location>
        <begin position="5255"/>
        <end position="5430"/>
    </location>
</feature>
<dbReference type="InterPro" id="IPR013098">
    <property type="entry name" value="Ig_I-set"/>
</dbReference>
<feature type="region of interest" description="Disordered" evidence="6">
    <location>
        <begin position="481"/>
        <end position="513"/>
    </location>
</feature>